<dbReference type="InterPro" id="IPR043129">
    <property type="entry name" value="ATPase_NBD"/>
</dbReference>
<dbReference type="SUPFAM" id="SSF53067">
    <property type="entry name" value="Actin-like ATPase domain"/>
    <property type="match status" value="1"/>
</dbReference>
<gene>
    <name evidence="3" type="ORF">IW245_000737</name>
</gene>
<dbReference type="RefSeq" id="WP_197001764.1">
    <property type="nucleotide sequence ID" value="NZ_BONS01000023.1"/>
</dbReference>
<dbReference type="CDD" id="cd24076">
    <property type="entry name" value="ASKHA_ATPase_ROK_BsXylR-like"/>
    <property type="match status" value="1"/>
</dbReference>
<dbReference type="InterPro" id="IPR000835">
    <property type="entry name" value="HTH_MarR-typ"/>
</dbReference>
<dbReference type="GO" id="GO:0016301">
    <property type="term" value="F:kinase activity"/>
    <property type="evidence" value="ECO:0007669"/>
    <property type="project" value="UniProtKB-KW"/>
</dbReference>
<dbReference type="PANTHER" id="PTHR18964:SF149">
    <property type="entry name" value="BIFUNCTIONAL UDP-N-ACETYLGLUCOSAMINE 2-EPIMERASE_N-ACETYLMANNOSAMINE KINASE"/>
    <property type="match status" value="1"/>
</dbReference>
<dbReference type="Pfam" id="PF12802">
    <property type="entry name" value="MarR_2"/>
    <property type="match status" value="1"/>
</dbReference>
<comment type="similarity">
    <text evidence="1">Belongs to the ROK (NagC/XylR) family.</text>
</comment>
<dbReference type="Gene3D" id="1.10.10.10">
    <property type="entry name" value="Winged helix-like DNA-binding domain superfamily/Winged helix DNA-binding domain"/>
    <property type="match status" value="1"/>
</dbReference>
<dbReference type="InterPro" id="IPR036390">
    <property type="entry name" value="WH_DNA-bd_sf"/>
</dbReference>
<dbReference type="PANTHER" id="PTHR18964">
    <property type="entry name" value="ROK (REPRESSOR, ORF, KINASE) FAMILY"/>
    <property type="match status" value="1"/>
</dbReference>
<evidence type="ECO:0000313" key="3">
    <source>
        <dbReference type="EMBL" id="MBG6134543.1"/>
    </source>
</evidence>
<dbReference type="SUPFAM" id="SSF46785">
    <property type="entry name" value="Winged helix' DNA-binding domain"/>
    <property type="match status" value="1"/>
</dbReference>
<dbReference type="InterPro" id="IPR036388">
    <property type="entry name" value="WH-like_DNA-bd_sf"/>
</dbReference>
<proteinExistence type="inferred from homology"/>
<keyword evidence="3" id="KW-0418">Kinase</keyword>
<evidence type="ECO:0000313" key="4">
    <source>
        <dbReference type="Proteomes" id="UP000622552"/>
    </source>
</evidence>
<evidence type="ECO:0000259" key="2">
    <source>
        <dbReference type="Pfam" id="PF12802"/>
    </source>
</evidence>
<feature type="domain" description="HTH marR-type" evidence="2">
    <location>
        <begin position="31"/>
        <end position="79"/>
    </location>
</feature>
<evidence type="ECO:0000256" key="1">
    <source>
        <dbReference type="ARBA" id="ARBA00006479"/>
    </source>
</evidence>
<keyword evidence="3" id="KW-0808">Transferase</keyword>
<sequence length="422" mass="44197">MTENGISVIALPRSGDIANRASLRRTNMGLILRHLRGHGARSRTQLSLELGLPKATVSNLVNELVERRLVREGDLERDGAIGRPRQAVHLDGATICGLGVEISVDYARTIALNLRGDLLLDRRITITPGQDSGAVLDAVAGLIHDALTGLRADGLDVTGVTVATPGEVDRASGTVLFAANMGWTHLPVIAGLLRRLPQPTPPITLANDTKLGAIAEYMLAAPHGIHDLIYLTGDVGVGAGIIADGKPLLGAAGIAGEVGHMPLDLAGYPCACGRSGCWETMIGLNALMRHAADPDDPVCDPTRDLEDRIADIRARADAGDERTLAALDRIAHGLGLGIGLLIDVLNPRAVIVGGYFALLSDYLLTTTRRIVNERVMAPRAGGCEVLTSTLGFTSAARGGAHAALDAVFDDPGSFTAPLRGSR</sequence>
<comment type="caution">
    <text evidence="3">The sequence shown here is derived from an EMBL/GenBank/DDBJ whole genome shotgun (WGS) entry which is preliminary data.</text>
</comment>
<reference evidence="3" key="1">
    <citation type="submission" date="2020-11" db="EMBL/GenBank/DDBJ databases">
        <title>Sequencing the genomes of 1000 actinobacteria strains.</title>
        <authorList>
            <person name="Klenk H.-P."/>
        </authorList>
    </citation>
    <scope>NUCLEOTIDE SEQUENCE</scope>
    <source>
        <strain evidence="3">DSM 45356</strain>
    </source>
</reference>
<dbReference type="GO" id="GO:0003700">
    <property type="term" value="F:DNA-binding transcription factor activity"/>
    <property type="evidence" value="ECO:0007669"/>
    <property type="project" value="InterPro"/>
</dbReference>
<dbReference type="EMBL" id="JADOUF010000001">
    <property type="protein sequence ID" value="MBG6134543.1"/>
    <property type="molecule type" value="Genomic_DNA"/>
</dbReference>
<keyword evidence="4" id="KW-1185">Reference proteome</keyword>
<name>A0A8J7GEW2_9ACTN</name>
<dbReference type="InterPro" id="IPR000600">
    <property type="entry name" value="ROK"/>
</dbReference>
<protein>
    <submittedName>
        <fullName evidence="3">Putative NBD/HSP70 family sugar kinase</fullName>
    </submittedName>
</protein>
<dbReference type="Proteomes" id="UP000622552">
    <property type="component" value="Unassembled WGS sequence"/>
</dbReference>
<dbReference type="Pfam" id="PF00480">
    <property type="entry name" value="ROK"/>
    <property type="match status" value="1"/>
</dbReference>
<dbReference type="Gene3D" id="3.30.420.40">
    <property type="match status" value="2"/>
</dbReference>
<organism evidence="3 4">
    <name type="scientific">Longispora fulva</name>
    <dbReference type="NCBI Taxonomy" id="619741"/>
    <lineage>
        <taxon>Bacteria</taxon>
        <taxon>Bacillati</taxon>
        <taxon>Actinomycetota</taxon>
        <taxon>Actinomycetes</taxon>
        <taxon>Micromonosporales</taxon>
        <taxon>Micromonosporaceae</taxon>
        <taxon>Longispora</taxon>
    </lineage>
</organism>
<dbReference type="AlphaFoldDB" id="A0A8J7GEW2"/>
<accession>A0A8J7GEW2</accession>